<dbReference type="GO" id="GO:0042254">
    <property type="term" value="P:ribosome biogenesis"/>
    <property type="evidence" value="ECO:0007669"/>
    <property type="project" value="TreeGrafter"/>
</dbReference>
<dbReference type="AlphaFoldDB" id="A0AAD5WZC6"/>
<accession>A0AAD5WZC6</accession>
<dbReference type="GO" id="GO:0005730">
    <property type="term" value="C:nucleolus"/>
    <property type="evidence" value="ECO:0007669"/>
    <property type="project" value="TreeGrafter"/>
</dbReference>
<dbReference type="PANTHER" id="PTHR15682">
    <property type="entry name" value="UNHEALTHY RIBOSOME BIOGENESIS PROTEIN 2 HOMOLOG"/>
    <property type="match status" value="1"/>
</dbReference>
<evidence type="ECO:0000313" key="2">
    <source>
        <dbReference type="EMBL" id="KAJ3029398.1"/>
    </source>
</evidence>
<feature type="compositionally biased region" description="Basic and acidic residues" evidence="1">
    <location>
        <begin position="358"/>
        <end position="378"/>
    </location>
</feature>
<dbReference type="EMBL" id="JADGJD010002716">
    <property type="protein sequence ID" value="KAJ3029398.1"/>
    <property type="molecule type" value="Genomic_DNA"/>
</dbReference>
<dbReference type="Proteomes" id="UP001212841">
    <property type="component" value="Unassembled WGS sequence"/>
</dbReference>
<evidence type="ECO:0000256" key="1">
    <source>
        <dbReference type="SAM" id="MobiDB-lite"/>
    </source>
</evidence>
<gene>
    <name evidence="2" type="ORF">HK097_005802</name>
</gene>
<protein>
    <submittedName>
        <fullName evidence="2">Uncharacterized protein</fullName>
    </submittedName>
</protein>
<dbReference type="InterPro" id="IPR052609">
    <property type="entry name" value="Ribosome_Biogenesis_Reg"/>
</dbReference>
<feature type="region of interest" description="Disordered" evidence="1">
    <location>
        <begin position="263"/>
        <end position="293"/>
    </location>
</feature>
<reference evidence="2" key="1">
    <citation type="submission" date="2020-05" db="EMBL/GenBank/DDBJ databases">
        <title>Phylogenomic resolution of chytrid fungi.</title>
        <authorList>
            <person name="Stajich J.E."/>
            <person name="Amses K."/>
            <person name="Simmons R."/>
            <person name="Seto K."/>
            <person name="Myers J."/>
            <person name="Bonds A."/>
            <person name="Quandt C.A."/>
            <person name="Barry K."/>
            <person name="Liu P."/>
            <person name="Grigoriev I."/>
            <person name="Longcore J.E."/>
            <person name="James T.Y."/>
        </authorList>
    </citation>
    <scope>NUCLEOTIDE SEQUENCE</scope>
    <source>
        <strain evidence="2">JEL0318</strain>
    </source>
</reference>
<sequence length="378" mass="41849">MIEGDKKVNSSKEGKGENYLRGLFRECEDCSGEKEYVLTSLPFLLQCYISARSRLHRPPPNASTFSPEFTFYSQLASPLSNHLTSLLSSEPKFDSKKVVKVLESWKGLVEELKRGNVYRGTRDARDGRVREGVERVCLQALDTASKLSGKYHSTIFEILEIMVGIDFTVVEESLDKIFPLLLTRHKSTPAAPSLINSLFETFTKGRTLDIFMSRILGALDGVDGMGVFGGGVCLERFGNCVSTLLPAQGMAVLKVLSDNILSSPSSSSDGDGDLTFTKKRKTSDSDSTAQHHPFNVGTIKKTLPFLQTFLKRARISEAQKASFLSIVSSLFTQFVQPVLTYPQSPAEETPRKKKRKTKDGDRAEVTERGNGGQREELV</sequence>
<comment type="caution">
    <text evidence="2">The sequence shown here is derived from an EMBL/GenBank/DDBJ whole genome shotgun (WGS) entry which is preliminary data.</text>
</comment>
<keyword evidence="3" id="KW-1185">Reference proteome</keyword>
<feature type="non-terminal residue" evidence="2">
    <location>
        <position position="378"/>
    </location>
</feature>
<proteinExistence type="predicted"/>
<organism evidence="2 3">
    <name type="scientific">Rhizophlyctis rosea</name>
    <dbReference type="NCBI Taxonomy" id="64517"/>
    <lineage>
        <taxon>Eukaryota</taxon>
        <taxon>Fungi</taxon>
        <taxon>Fungi incertae sedis</taxon>
        <taxon>Chytridiomycota</taxon>
        <taxon>Chytridiomycota incertae sedis</taxon>
        <taxon>Chytridiomycetes</taxon>
        <taxon>Rhizophlyctidales</taxon>
        <taxon>Rhizophlyctidaceae</taxon>
        <taxon>Rhizophlyctis</taxon>
    </lineage>
</organism>
<dbReference type="PANTHER" id="PTHR15682:SF2">
    <property type="entry name" value="UNHEALTHY RIBOSOME BIOGENESIS PROTEIN 2 HOMOLOG"/>
    <property type="match status" value="1"/>
</dbReference>
<name>A0AAD5WZC6_9FUNG</name>
<feature type="region of interest" description="Disordered" evidence="1">
    <location>
        <begin position="341"/>
        <end position="378"/>
    </location>
</feature>
<evidence type="ECO:0000313" key="3">
    <source>
        <dbReference type="Proteomes" id="UP001212841"/>
    </source>
</evidence>